<dbReference type="PANTHER" id="PTHR39185:SF1">
    <property type="entry name" value="SWARMING MOTILITY PROTEIN SWRD"/>
    <property type="match status" value="1"/>
</dbReference>
<proteinExistence type="predicted"/>
<dbReference type="EMBL" id="JARQDZ010000006">
    <property type="protein sequence ID" value="MDT2983428.1"/>
    <property type="molecule type" value="Genomic_DNA"/>
</dbReference>
<evidence type="ECO:0000313" key="3">
    <source>
        <dbReference type="EMBL" id="QGN28082.1"/>
    </source>
</evidence>
<dbReference type="InterPro" id="IPR009384">
    <property type="entry name" value="SwrD-like"/>
</dbReference>
<reference evidence="3 6" key="2">
    <citation type="submission" date="2019-11" db="EMBL/GenBank/DDBJ databases">
        <title>Detection and genome characteristic of a blood enterococcus casselifavus isolate from Zhengzhou,china.</title>
        <authorList>
            <person name="Wen P."/>
        </authorList>
    </citation>
    <scope>NUCLEOTIDE SEQUENCE [LARGE SCALE GENOMIC DNA]</scope>
    <source>
        <strain evidence="3 6">EC291</strain>
    </source>
</reference>
<dbReference type="Proteomes" id="UP000286288">
    <property type="component" value="Unassembled WGS sequence"/>
</dbReference>
<reference evidence="1 7" key="3">
    <citation type="submission" date="2023-03" db="EMBL/GenBank/DDBJ databases">
        <authorList>
            <person name="Shen W."/>
            <person name="Cai J."/>
        </authorList>
    </citation>
    <scope>NUCLEOTIDE SEQUENCE</scope>
    <source>
        <strain evidence="2 7">B516</strain>
        <strain evidence="1">K72-2</strain>
    </source>
</reference>
<dbReference type="OrthoDB" id="9799862at2"/>
<dbReference type="Pfam" id="PF06289">
    <property type="entry name" value="FlbD"/>
    <property type="match status" value="1"/>
</dbReference>
<sequence length="65" mass="7343">MILVTALNGKPFYLNPTLIYRIEEMPDTLITLTDGKTLVVTEAAQEVAQRVIEYHTVIHSNQVKT</sequence>
<keyword evidence="4" id="KW-0969">Cilium</keyword>
<organism evidence="4 5">
    <name type="scientific">Enterococcus casseliflavus</name>
    <name type="common">Enterococcus flavescens</name>
    <dbReference type="NCBI Taxonomy" id="37734"/>
    <lineage>
        <taxon>Bacteria</taxon>
        <taxon>Bacillati</taxon>
        <taxon>Bacillota</taxon>
        <taxon>Bacilli</taxon>
        <taxon>Lactobacillales</taxon>
        <taxon>Enterococcaceae</taxon>
        <taxon>Enterococcus</taxon>
    </lineage>
</organism>
<dbReference type="RefSeq" id="WP_005226609.1">
    <property type="nucleotide sequence ID" value="NZ_BJMG01000002.1"/>
</dbReference>
<dbReference type="Proteomes" id="UP000422837">
    <property type="component" value="Chromosome"/>
</dbReference>
<evidence type="ECO:0000313" key="2">
    <source>
        <dbReference type="EMBL" id="MDT2983428.1"/>
    </source>
</evidence>
<keyword evidence="4" id="KW-0282">Flagellum</keyword>
<gene>
    <name evidence="4" type="ORF">DW084_04745</name>
    <name evidence="3" type="ORF">GFU50_00525</name>
    <name evidence="1" type="ORF">P7I32_01905</name>
    <name evidence="2" type="ORF">P7I34_12180</name>
</gene>
<evidence type="ECO:0000313" key="6">
    <source>
        <dbReference type="Proteomes" id="UP000422837"/>
    </source>
</evidence>
<dbReference type="Proteomes" id="UP001268896">
    <property type="component" value="Unassembled WGS sequence"/>
</dbReference>
<evidence type="ECO:0000313" key="5">
    <source>
        <dbReference type="Proteomes" id="UP000286288"/>
    </source>
</evidence>
<dbReference type="PANTHER" id="PTHR39185">
    <property type="entry name" value="SWARMING MOTILITY PROTEIN SWRD"/>
    <property type="match status" value="1"/>
</dbReference>
<dbReference type="EMBL" id="JARQDV010000001">
    <property type="protein sequence ID" value="MDT2963350.1"/>
    <property type="molecule type" value="Genomic_DNA"/>
</dbReference>
<dbReference type="GeneID" id="83457953"/>
<protein>
    <submittedName>
        <fullName evidence="4">Endoflagellar protein</fullName>
    </submittedName>
    <submittedName>
        <fullName evidence="1">Flagellar FlbD family protein</fullName>
    </submittedName>
</protein>
<name>A0A1G9AQS6_ENTCA</name>
<accession>A0A1G9AQS6</accession>
<dbReference type="EMBL" id="QRMZ01000005">
    <property type="protein sequence ID" value="RHK07185.1"/>
    <property type="molecule type" value="Genomic_DNA"/>
</dbReference>
<dbReference type="Proteomes" id="UP001253851">
    <property type="component" value="Unassembled WGS sequence"/>
</dbReference>
<dbReference type="EMBL" id="CP046123">
    <property type="protein sequence ID" value="QGN28082.1"/>
    <property type="molecule type" value="Genomic_DNA"/>
</dbReference>
<evidence type="ECO:0000313" key="7">
    <source>
        <dbReference type="Proteomes" id="UP001253851"/>
    </source>
</evidence>
<reference evidence="4 5" key="1">
    <citation type="submission" date="2018-08" db="EMBL/GenBank/DDBJ databases">
        <title>A genome reference for cultivated species of the human gut microbiota.</title>
        <authorList>
            <person name="Zou Y."/>
            <person name="Xue W."/>
            <person name="Luo G."/>
        </authorList>
    </citation>
    <scope>NUCLEOTIDE SEQUENCE [LARGE SCALE GENOMIC DNA]</scope>
    <source>
        <strain evidence="4 5">AF48-16</strain>
    </source>
</reference>
<evidence type="ECO:0000313" key="1">
    <source>
        <dbReference type="EMBL" id="MDT2963350.1"/>
    </source>
</evidence>
<keyword evidence="4" id="KW-0966">Cell projection</keyword>
<evidence type="ECO:0000313" key="4">
    <source>
        <dbReference type="EMBL" id="RHK07185.1"/>
    </source>
</evidence>
<dbReference type="AlphaFoldDB" id="A0A1G9AQS6"/>